<reference evidence="4 5" key="1">
    <citation type="journal article" date="2018" name="Nat. Genet.">
        <title>The Rosa genome provides new insights in the design of modern roses.</title>
        <authorList>
            <person name="Bendahmane M."/>
        </authorList>
    </citation>
    <scope>NUCLEOTIDE SEQUENCE [LARGE SCALE GENOMIC DNA]</scope>
    <source>
        <strain evidence="5">cv. Old Blush</strain>
    </source>
</reference>
<name>A0A2P6R807_ROSCH</name>
<keyword evidence="2" id="KW-0677">Repeat</keyword>
<dbReference type="PANTHER" id="PTHR47447">
    <property type="entry name" value="OS03G0856100 PROTEIN"/>
    <property type="match status" value="1"/>
</dbReference>
<dbReference type="Pfam" id="PF13041">
    <property type="entry name" value="PPR_2"/>
    <property type="match status" value="2"/>
</dbReference>
<feature type="repeat" description="PPR" evidence="3">
    <location>
        <begin position="138"/>
        <end position="175"/>
    </location>
</feature>
<dbReference type="Gramene" id="PRQ42576">
    <property type="protein sequence ID" value="PRQ42576"/>
    <property type="gene ID" value="RchiOBHm_Chr3g0459171"/>
</dbReference>
<evidence type="ECO:0000256" key="1">
    <source>
        <dbReference type="ARBA" id="ARBA00007626"/>
    </source>
</evidence>
<gene>
    <name evidence="4" type="ORF">RchiOBHm_Chr3g0459171</name>
</gene>
<comment type="caution">
    <text evidence="4">The sequence shown here is derived from an EMBL/GenBank/DDBJ whole genome shotgun (WGS) entry which is preliminary data.</text>
</comment>
<dbReference type="Gene3D" id="1.25.40.10">
    <property type="entry name" value="Tetratricopeptide repeat domain"/>
    <property type="match status" value="2"/>
</dbReference>
<dbReference type="OrthoDB" id="2013755at2759"/>
<dbReference type="NCBIfam" id="TIGR00756">
    <property type="entry name" value="PPR"/>
    <property type="match status" value="3"/>
</dbReference>
<evidence type="ECO:0000256" key="2">
    <source>
        <dbReference type="ARBA" id="ARBA00022737"/>
    </source>
</evidence>
<dbReference type="Pfam" id="PF01535">
    <property type="entry name" value="PPR"/>
    <property type="match status" value="1"/>
</dbReference>
<proteinExistence type="inferred from homology"/>
<dbReference type="InterPro" id="IPR002885">
    <property type="entry name" value="PPR_rpt"/>
</dbReference>
<feature type="repeat" description="PPR" evidence="3">
    <location>
        <begin position="373"/>
        <end position="408"/>
    </location>
</feature>
<evidence type="ECO:0000256" key="3">
    <source>
        <dbReference type="PROSITE-ProRule" id="PRU00708"/>
    </source>
</evidence>
<dbReference type="InterPro" id="IPR011990">
    <property type="entry name" value="TPR-like_helical_dom_sf"/>
</dbReference>
<dbReference type="PANTHER" id="PTHR47447:SF26">
    <property type="entry name" value="CHLOROPLAST RNA SPLICING4"/>
    <property type="match status" value="1"/>
</dbReference>
<comment type="similarity">
    <text evidence="1">Belongs to the PPR family. P subfamily.</text>
</comment>
<sequence length="472" mass="53241">MASKSSKSNTKISTIKINSPHCSDIVFDTPIPSCPWKGHRFTIGLGPGDPEDLPEVFDKVRNTSEGFFKSFVKMFDNLGTDGYRDLAMEIGDLYADHGVLLPVVTMTGIIDEYAEAGKTAEALHVYRIMLDSENCAPNAYTYSVIIRALAKDPNPNFHGVAKEFVMEMMGKGWQPNASTYTTVFEAFAGQEKMEEAKQFLEEMKTSGFVADKKAMRAFRKVLKVKGPVVKSIFDILFDNFDDYSDESDDDDDVVRKRTKDIDWSKYPPESYVPFSKKQVIEDDPENPKDLEQMFDTMRRTGALVSTVTRMLNMLQNDGFLSQVEEIRTALEVDHNLPEVVTHTGVIEIYGRHDEAKHALKVFLRMLSLGVCPNAYTYSVLIKALAKDSNFLGDAKNYLLEMMGKGMQPNARTYTPVFKAFARLEEDNVKKGKEFLMEMEAMGFKANKKAVMEVLKDRKGPVIKTVIKILFGK</sequence>
<dbReference type="PROSITE" id="PS51375">
    <property type="entry name" value="PPR"/>
    <property type="match status" value="4"/>
</dbReference>
<accession>A0A2P6R807</accession>
<keyword evidence="5" id="KW-1185">Reference proteome</keyword>
<evidence type="ECO:0000313" key="4">
    <source>
        <dbReference type="EMBL" id="PRQ42576.1"/>
    </source>
</evidence>
<dbReference type="AlphaFoldDB" id="A0A2P6R807"/>
<dbReference type="EMBL" id="PDCK01000041">
    <property type="protein sequence ID" value="PRQ42576.1"/>
    <property type="molecule type" value="Genomic_DNA"/>
</dbReference>
<feature type="repeat" description="PPR" evidence="3">
    <location>
        <begin position="338"/>
        <end position="372"/>
    </location>
</feature>
<feature type="repeat" description="PPR" evidence="3">
    <location>
        <begin position="176"/>
        <end position="210"/>
    </location>
</feature>
<evidence type="ECO:0000313" key="5">
    <source>
        <dbReference type="Proteomes" id="UP000238479"/>
    </source>
</evidence>
<dbReference type="Proteomes" id="UP000238479">
    <property type="component" value="Chromosome 3"/>
</dbReference>
<organism evidence="4 5">
    <name type="scientific">Rosa chinensis</name>
    <name type="common">China rose</name>
    <dbReference type="NCBI Taxonomy" id="74649"/>
    <lineage>
        <taxon>Eukaryota</taxon>
        <taxon>Viridiplantae</taxon>
        <taxon>Streptophyta</taxon>
        <taxon>Embryophyta</taxon>
        <taxon>Tracheophyta</taxon>
        <taxon>Spermatophyta</taxon>
        <taxon>Magnoliopsida</taxon>
        <taxon>eudicotyledons</taxon>
        <taxon>Gunneridae</taxon>
        <taxon>Pentapetalae</taxon>
        <taxon>rosids</taxon>
        <taxon>fabids</taxon>
        <taxon>Rosales</taxon>
        <taxon>Rosaceae</taxon>
        <taxon>Rosoideae</taxon>
        <taxon>Rosoideae incertae sedis</taxon>
        <taxon>Rosa</taxon>
    </lineage>
</organism>
<protein>
    <submittedName>
        <fullName evidence="4">Putative pentatricopeptide</fullName>
    </submittedName>
</protein>